<keyword evidence="3" id="KW-1185">Reference proteome</keyword>
<feature type="region of interest" description="Disordered" evidence="1">
    <location>
        <begin position="1"/>
        <end position="69"/>
    </location>
</feature>
<proteinExistence type="predicted"/>
<reference evidence="2" key="1">
    <citation type="journal article" date="2021" name="Evol. Appl.">
        <title>The genome of the Pyrenean desman and the effects of bottlenecks and inbreeding on the genomic landscape of an endangered species.</title>
        <authorList>
            <person name="Escoda L."/>
            <person name="Castresana J."/>
        </authorList>
    </citation>
    <scope>NUCLEOTIDE SEQUENCE</scope>
    <source>
        <strain evidence="2">IBE-C5619</strain>
    </source>
</reference>
<feature type="compositionally biased region" description="Basic and acidic residues" evidence="1">
    <location>
        <begin position="52"/>
        <end position="69"/>
    </location>
</feature>
<evidence type="ECO:0000313" key="2">
    <source>
        <dbReference type="EMBL" id="KAG8514890.1"/>
    </source>
</evidence>
<dbReference type="AlphaFoldDB" id="A0A8J6AAL9"/>
<evidence type="ECO:0000256" key="1">
    <source>
        <dbReference type="SAM" id="MobiDB-lite"/>
    </source>
</evidence>
<feature type="compositionally biased region" description="Polar residues" evidence="1">
    <location>
        <begin position="19"/>
        <end position="29"/>
    </location>
</feature>
<evidence type="ECO:0000313" key="3">
    <source>
        <dbReference type="Proteomes" id="UP000700334"/>
    </source>
</evidence>
<organism evidence="2 3">
    <name type="scientific">Galemys pyrenaicus</name>
    <name type="common">Iberian desman</name>
    <name type="synonym">Pyrenean desman</name>
    <dbReference type="NCBI Taxonomy" id="202257"/>
    <lineage>
        <taxon>Eukaryota</taxon>
        <taxon>Metazoa</taxon>
        <taxon>Chordata</taxon>
        <taxon>Craniata</taxon>
        <taxon>Vertebrata</taxon>
        <taxon>Euteleostomi</taxon>
        <taxon>Mammalia</taxon>
        <taxon>Eutheria</taxon>
        <taxon>Laurasiatheria</taxon>
        <taxon>Eulipotyphla</taxon>
        <taxon>Talpidae</taxon>
        <taxon>Galemys</taxon>
    </lineage>
</organism>
<dbReference type="EMBL" id="JAGFMF010011723">
    <property type="protein sequence ID" value="KAG8514890.1"/>
    <property type="molecule type" value="Genomic_DNA"/>
</dbReference>
<gene>
    <name evidence="2" type="ORF">J0S82_013101</name>
</gene>
<sequence>MTEMSEKENEPDDAATHSPPETVSALQETKGSRIHVTPKVPCGGPGGSEFVTRGHEEPPSHKHDTPYSA</sequence>
<name>A0A8J6AAL9_GALPY</name>
<protein>
    <submittedName>
        <fullName evidence="2">SH3 and cysteine-rich domain-containing protein 2</fullName>
    </submittedName>
</protein>
<accession>A0A8J6AAL9</accession>
<comment type="caution">
    <text evidence="2">The sequence shown here is derived from an EMBL/GenBank/DDBJ whole genome shotgun (WGS) entry which is preliminary data.</text>
</comment>
<dbReference type="Proteomes" id="UP000700334">
    <property type="component" value="Unassembled WGS sequence"/>
</dbReference>